<evidence type="ECO:0000256" key="7">
    <source>
        <dbReference type="NCBIfam" id="TIGR01882"/>
    </source>
</evidence>
<dbReference type="AlphaFoldDB" id="A0A0B1R1D7"/>
<dbReference type="Pfam" id="PF01546">
    <property type="entry name" value="Peptidase_M20"/>
    <property type="match status" value="1"/>
</dbReference>
<feature type="binding site" evidence="9">
    <location>
        <position position="82"/>
    </location>
    <ligand>
        <name>Zn(2+)</name>
        <dbReference type="ChEBI" id="CHEBI:29105"/>
        <label>1</label>
    </ligand>
</feature>
<reference evidence="11 12" key="1">
    <citation type="submission" date="2014-11" db="EMBL/GenBank/DDBJ databases">
        <title>Genome sequencing of Pantoea rodasii ND03.</title>
        <authorList>
            <person name="Muhamad Yunos N.Y."/>
            <person name="Chan K.-G."/>
        </authorList>
    </citation>
    <scope>NUCLEOTIDE SEQUENCE [LARGE SCALE GENOMIC DNA]</scope>
    <source>
        <strain evidence="11 12">ND03</strain>
    </source>
</reference>
<dbReference type="EMBL" id="JTJJ01000083">
    <property type="protein sequence ID" value="KHJ66444.1"/>
    <property type="molecule type" value="Genomic_DNA"/>
</dbReference>
<dbReference type="PANTHER" id="PTHR42994">
    <property type="entry name" value="PEPTIDASE T"/>
    <property type="match status" value="1"/>
</dbReference>
<feature type="binding site" evidence="9">
    <location>
        <position position="381"/>
    </location>
    <ligand>
        <name>Zn(2+)</name>
        <dbReference type="ChEBI" id="CHEBI:29105"/>
        <label>2</label>
    </ligand>
</feature>
<evidence type="ECO:0000256" key="6">
    <source>
        <dbReference type="ARBA" id="ARBA00023049"/>
    </source>
</evidence>
<dbReference type="InterPro" id="IPR010161">
    <property type="entry name" value="Peptidase_M20B"/>
</dbReference>
<dbReference type="PANTHER" id="PTHR42994:SF1">
    <property type="entry name" value="PEPTIDASE T"/>
    <property type="match status" value="1"/>
</dbReference>
<dbReference type="InterPro" id="IPR011650">
    <property type="entry name" value="Peptidase_M20_dimer"/>
</dbReference>
<dbReference type="GO" id="GO:0006518">
    <property type="term" value="P:peptide metabolic process"/>
    <property type="evidence" value="ECO:0007669"/>
    <property type="project" value="InterPro"/>
</dbReference>
<dbReference type="GO" id="GO:0006508">
    <property type="term" value="P:proteolysis"/>
    <property type="evidence" value="ECO:0007669"/>
    <property type="project" value="UniProtKB-UniRule"/>
</dbReference>
<evidence type="ECO:0000256" key="2">
    <source>
        <dbReference type="ARBA" id="ARBA00022670"/>
    </source>
</evidence>
<dbReference type="Gene3D" id="3.40.630.10">
    <property type="entry name" value="Zn peptidases"/>
    <property type="match status" value="1"/>
</dbReference>
<evidence type="ECO:0000256" key="8">
    <source>
        <dbReference type="PIRSR" id="PIRSR037215-1"/>
    </source>
</evidence>
<name>A0A0B1R1D7_9GAMM</name>
<dbReference type="PIRSF" id="PIRSF037215">
    <property type="entry name" value="Peptidase_M20B"/>
    <property type="match status" value="1"/>
</dbReference>
<dbReference type="NCBIfam" id="TIGR01882">
    <property type="entry name" value="peptidase-T"/>
    <property type="match status" value="1"/>
</dbReference>
<feature type="binding site" evidence="9">
    <location>
        <position position="144"/>
    </location>
    <ligand>
        <name>Zn(2+)</name>
        <dbReference type="ChEBI" id="CHEBI:29105"/>
        <label>1</label>
    </ligand>
</feature>
<feature type="binding site" evidence="9">
    <location>
        <position position="199"/>
    </location>
    <ligand>
        <name>Zn(2+)</name>
        <dbReference type="ChEBI" id="CHEBI:29105"/>
        <label>1</label>
    </ligand>
</feature>
<dbReference type="SUPFAM" id="SSF53187">
    <property type="entry name" value="Zn-dependent exopeptidases"/>
    <property type="match status" value="1"/>
</dbReference>
<gene>
    <name evidence="11" type="ORF">QU24_19300</name>
</gene>
<accession>A0A0B1R1D7</accession>
<proteinExistence type="inferred from homology"/>
<keyword evidence="3 9" id="KW-0479">Metal-binding</keyword>
<evidence type="ECO:0000256" key="1">
    <source>
        <dbReference type="ARBA" id="ARBA00009692"/>
    </source>
</evidence>
<keyword evidence="5 9" id="KW-0862">Zinc</keyword>
<feature type="active site" description="Proton acceptor" evidence="8">
    <location>
        <position position="174"/>
    </location>
</feature>
<evidence type="ECO:0000313" key="11">
    <source>
        <dbReference type="EMBL" id="KHJ66444.1"/>
    </source>
</evidence>
<evidence type="ECO:0000256" key="3">
    <source>
        <dbReference type="ARBA" id="ARBA00022723"/>
    </source>
</evidence>
<dbReference type="SUPFAM" id="SSF55031">
    <property type="entry name" value="Bacterial exopeptidase dimerisation domain"/>
    <property type="match status" value="1"/>
</dbReference>
<evidence type="ECO:0000256" key="4">
    <source>
        <dbReference type="ARBA" id="ARBA00022801"/>
    </source>
</evidence>
<evidence type="ECO:0000313" key="12">
    <source>
        <dbReference type="Proteomes" id="UP000030853"/>
    </source>
</evidence>
<evidence type="ECO:0000259" key="10">
    <source>
        <dbReference type="Pfam" id="PF07687"/>
    </source>
</evidence>
<dbReference type="NCBIfam" id="NF009920">
    <property type="entry name" value="PRK13381.1"/>
    <property type="match status" value="1"/>
</dbReference>
<keyword evidence="6" id="KW-0482">Metalloprotease</keyword>
<feature type="binding site" evidence="9">
    <location>
        <position position="175"/>
    </location>
    <ligand>
        <name>Zn(2+)</name>
        <dbReference type="ChEBI" id="CHEBI:29105"/>
        <label>2</label>
    </ligand>
</feature>
<comment type="similarity">
    <text evidence="1">Belongs to the peptidase M20B family.</text>
</comment>
<feature type="binding site" evidence="9">
    <location>
        <position position="144"/>
    </location>
    <ligand>
        <name>Zn(2+)</name>
        <dbReference type="ChEBI" id="CHEBI:29105"/>
        <label>2</label>
    </ligand>
</feature>
<comment type="caution">
    <text evidence="11">The sequence shown here is derived from an EMBL/GenBank/DDBJ whole genome shotgun (WGS) entry which is preliminary data.</text>
</comment>
<dbReference type="InterPro" id="IPR002933">
    <property type="entry name" value="Peptidase_M20"/>
</dbReference>
<dbReference type="Proteomes" id="UP000030853">
    <property type="component" value="Unassembled WGS sequence"/>
</dbReference>
<dbReference type="GO" id="GO:0008270">
    <property type="term" value="F:zinc ion binding"/>
    <property type="evidence" value="ECO:0007669"/>
    <property type="project" value="InterPro"/>
</dbReference>
<feature type="domain" description="Peptidase M20 dimerisation" evidence="10">
    <location>
        <begin position="208"/>
        <end position="308"/>
    </location>
</feature>
<protein>
    <recommendedName>
        <fullName evidence="7">Peptidase T</fullName>
        <ecNumber evidence="7">3.4.11.4</ecNumber>
    </recommendedName>
</protein>
<keyword evidence="11" id="KW-0031">Aminopeptidase</keyword>
<evidence type="ECO:0000256" key="9">
    <source>
        <dbReference type="PIRSR" id="PIRSR037215-2"/>
    </source>
</evidence>
<dbReference type="RefSeq" id="WP_039334366.1">
    <property type="nucleotide sequence ID" value="NZ_JTJJ01000083.1"/>
</dbReference>
<dbReference type="GO" id="GO:0045148">
    <property type="term" value="F:tripeptide aminopeptidase activity"/>
    <property type="evidence" value="ECO:0007669"/>
    <property type="project" value="UniProtKB-UniRule"/>
</dbReference>
<dbReference type="Gene3D" id="3.30.70.360">
    <property type="match status" value="1"/>
</dbReference>
<dbReference type="PROSITE" id="PS00759">
    <property type="entry name" value="ARGE_DAPE_CPG2_2"/>
    <property type="match status" value="1"/>
</dbReference>
<dbReference type="InterPro" id="IPR036264">
    <property type="entry name" value="Bact_exopeptidase_dim_dom"/>
</dbReference>
<dbReference type="Pfam" id="PF07687">
    <property type="entry name" value="M20_dimer"/>
    <property type="match status" value="1"/>
</dbReference>
<evidence type="ECO:0000256" key="5">
    <source>
        <dbReference type="ARBA" id="ARBA00022833"/>
    </source>
</evidence>
<keyword evidence="2" id="KW-0645">Protease</keyword>
<dbReference type="EC" id="3.4.11.4" evidence="7"/>
<organism evidence="11 12">
    <name type="scientific">Pantoea rodasii</name>
    <dbReference type="NCBI Taxonomy" id="1076549"/>
    <lineage>
        <taxon>Bacteria</taxon>
        <taxon>Pseudomonadati</taxon>
        <taxon>Pseudomonadota</taxon>
        <taxon>Gammaproteobacteria</taxon>
        <taxon>Enterobacterales</taxon>
        <taxon>Erwiniaceae</taxon>
        <taxon>Pantoea</taxon>
    </lineage>
</organism>
<dbReference type="GO" id="GO:0008237">
    <property type="term" value="F:metallopeptidase activity"/>
    <property type="evidence" value="ECO:0007669"/>
    <property type="project" value="UniProtKB-KW"/>
</dbReference>
<dbReference type="NCBIfam" id="NF003976">
    <property type="entry name" value="PRK05469.1"/>
    <property type="match status" value="1"/>
</dbReference>
<feature type="active site" evidence="8">
    <location>
        <position position="84"/>
    </location>
</feature>
<keyword evidence="4 11" id="KW-0378">Hydrolase</keyword>
<comment type="cofactor">
    <cofactor evidence="9">
        <name>Zn(2+)</name>
        <dbReference type="ChEBI" id="CHEBI:29105"/>
    </cofactor>
    <text evidence="9">Binds 2 Zn(2+) ions per subunit.</text>
</comment>
<dbReference type="InterPro" id="IPR001261">
    <property type="entry name" value="ArgE/DapE_CS"/>
</dbReference>
<sequence length="408" mass="44495">MTEPLVRQLTQRFYRYLAVSSQSDAKSTTLPSTPSQHAMAELLAEELRELGLKDVVIDQHATVTAVKPGNRPNAPRIGFITHIDTVDVGLSPDIHPQTLAFKGEDLCLNSQQDIWLRVAEHPEIAPYVGQDIIFSDGTSVLGADNKAAVTVVMTLMENLKGDHGDIVVAFVPDEEIGLRGAKALDLETRFNVDFAWTIDCCELGEVVYENFNAAAAELVFTGVPAHPMSGKGVLVNPLLMAHDFISRFDRLATPEHTEGREGYIWFNDINANASRAVLKASIRDFDLVGFDAKKQQLVEVADEIAALYPTGHVALTISDTYSNISNAVGEDRRAIDLIFAALDQVGVEPKVIPMRGGTDGAALSAKGLLTPNFFTGAHNFHSRYEFLPVPSFVKSYQVAEALCYLAAK</sequence>